<evidence type="ECO:0000259" key="2">
    <source>
        <dbReference type="Pfam" id="PF01965"/>
    </source>
</evidence>
<dbReference type="NCBIfam" id="TIGR01382">
    <property type="entry name" value="PfpI"/>
    <property type="match status" value="1"/>
</dbReference>
<dbReference type="InterPro" id="IPR029062">
    <property type="entry name" value="Class_I_gatase-like"/>
</dbReference>
<evidence type="ECO:0000313" key="4">
    <source>
        <dbReference type="Proteomes" id="UP000440498"/>
    </source>
</evidence>
<dbReference type="AlphaFoldDB" id="A0A6A7NBB3"/>
<dbReference type="InterPro" id="IPR002818">
    <property type="entry name" value="DJ-1/PfpI"/>
</dbReference>
<keyword evidence="3" id="KW-0378">Hydrolase</keyword>
<comment type="caution">
    <text evidence="3">The sequence shown here is derived from an EMBL/GenBank/DDBJ whole genome shotgun (WGS) entry which is preliminary data.</text>
</comment>
<feature type="domain" description="DJ-1/PfpI" evidence="2">
    <location>
        <begin position="12"/>
        <end position="179"/>
    </location>
</feature>
<dbReference type="PROSITE" id="PS51276">
    <property type="entry name" value="PEPTIDASE_C56_PFPI"/>
    <property type="match status" value="1"/>
</dbReference>
<dbReference type="InterPro" id="IPR006286">
    <property type="entry name" value="C56_PfpI-like"/>
</dbReference>
<gene>
    <name evidence="3" type="ORF">GEV02_29490</name>
</gene>
<dbReference type="SUPFAM" id="SSF52317">
    <property type="entry name" value="Class I glutamine amidotransferase-like"/>
    <property type="match status" value="1"/>
</dbReference>
<protein>
    <submittedName>
        <fullName evidence="3">DJ-1/PfpI/YhbO family deglycase/protease</fullName>
    </submittedName>
</protein>
<dbReference type="GO" id="GO:0006508">
    <property type="term" value="P:proteolysis"/>
    <property type="evidence" value="ECO:0007669"/>
    <property type="project" value="UniProtKB-KW"/>
</dbReference>
<evidence type="ECO:0000313" key="3">
    <source>
        <dbReference type="EMBL" id="MQA42278.1"/>
    </source>
</evidence>
<dbReference type="Proteomes" id="UP000440498">
    <property type="component" value="Unassembled WGS sequence"/>
</dbReference>
<organism evidence="3 4">
    <name type="scientific">Rugamonas aquatica</name>
    <dbReference type="NCBI Taxonomy" id="2743357"/>
    <lineage>
        <taxon>Bacteria</taxon>
        <taxon>Pseudomonadati</taxon>
        <taxon>Pseudomonadota</taxon>
        <taxon>Betaproteobacteria</taxon>
        <taxon>Burkholderiales</taxon>
        <taxon>Oxalobacteraceae</taxon>
        <taxon>Telluria group</taxon>
        <taxon>Rugamonas</taxon>
    </lineage>
</organism>
<dbReference type="RefSeq" id="WP_152841392.1">
    <property type="nucleotide sequence ID" value="NZ_WHUG01000019.1"/>
</dbReference>
<name>A0A6A7NBB3_9BURK</name>
<dbReference type="Gene3D" id="3.40.50.880">
    <property type="match status" value="1"/>
</dbReference>
<reference evidence="3 4" key="1">
    <citation type="submission" date="2019-10" db="EMBL/GenBank/DDBJ databases">
        <title>Two novel species isolated from a subtropical stream in China.</title>
        <authorList>
            <person name="Lu H."/>
        </authorList>
    </citation>
    <scope>NUCLEOTIDE SEQUENCE [LARGE SCALE GENOMIC DNA]</scope>
    <source>
        <strain evidence="3 4">FT29W</strain>
    </source>
</reference>
<dbReference type="EMBL" id="WHUG01000019">
    <property type="protein sequence ID" value="MQA42278.1"/>
    <property type="molecule type" value="Genomic_DNA"/>
</dbReference>
<proteinExistence type="inferred from homology"/>
<keyword evidence="4" id="KW-1185">Reference proteome</keyword>
<dbReference type="Pfam" id="PF01965">
    <property type="entry name" value="DJ-1_PfpI"/>
    <property type="match status" value="1"/>
</dbReference>
<accession>A0A6A7NBB3</accession>
<dbReference type="GO" id="GO:0008233">
    <property type="term" value="F:peptidase activity"/>
    <property type="evidence" value="ECO:0007669"/>
    <property type="project" value="UniProtKB-KW"/>
</dbReference>
<evidence type="ECO:0000256" key="1">
    <source>
        <dbReference type="ARBA" id="ARBA00008542"/>
    </source>
</evidence>
<dbReference type="CDD" id="cd03134">
    <property type="entry name" value="GATase1_PfpI_like"/>
    <property type="match status" value="1"/>
</dbReference>
<sequence length="186" mass="20248">MANQDNSQLKGKHVAILMTDGVEQVEYTGPRGFLEEHGAQVTLISTKAKGEQVQGFNHADPADRFDVELNVRDAKPGDYDALVLPGGVSNPDQLRLHEEAIGFIRDFGSLDKPIAAICHGPWTLINAGLVKGKRVTSWPSLQTDLRNAGAQWSDEQVIVDGQLITSRKPDDIPAFNQALQQQLLAG</sequence>
<keyword evidence="3" id="KW-0645">Protease</keyword>
<dbReference type="PANTHER" id="PTHR42733">
    <property type="entry name" value="DJ-1 PROTEIN"/>
    <property type="match status" value="1"/>
</dbReference>
<dbReference type="PANTHER" id="PTHR42733:SF2">
    <property type="entry name" value="DJ-1_THIJ_PFPI FAMILY PROTEIN"/>
    <property type="match status" value="1"/>
</dbReference>
<comment type="similarity">
    <text evidence="1">Belongs to the peptidase C56 family.</text>
</comment>